<dbReference type="Pfam" id="PF03777">
    <property type="entry name" value="ChpA-C"/>
    <property type="match status" value="1"/>
</dbReference>
<evidence type="ECO:0000256" key="5">
    <source>
        <dbReference type="ARBA" id="ARBA00022889"/>
    </source>
</evidence>
<comment type="caution">
    <text evidence="11">The sequence shown here is derived from an EMBL/GenBank/DDBJ whole genome shotgun (WGS) entry which is preliminary data.</text>
</comment>
<evidence type="ECO:0000256" key="2">
    <source>
        <dbReference type="ARBA" id="ARBA00022512"/>
    </source>
</evidence>
<feature type="domain" description="Chaplin" evidence="10">
    <location>
        <begin position="29"/>
        <end position="69"/>
    </location>
</feature>
<organism evidence="11 12">
    <name type="scientific">Streptomyces chilikensis</name>
    <dbReference type="NCBI Taxonomy" id="1194079"/>
    <lineage>
        <taxon>Bacteria</taxon>
        <taxon>Bacillati</taxon>
        <taxon>Actinomycetota</taxon>
        <taxon>Actinomycetes</taxon>
        <taxon>Kitasatosporales</taxon>
        <taxon>Streptomycetaceae</taxon>
        <taxon>Streptomyces</taxon>
    </lineage>
</organism>
<keyword evidence="12" id="KW-1185">Reference proteome</keyword>
<keyword evidence="4 9" id="KW-0732">Signal</keyword>
<evidence type="ECO:0000313" key="11">
    <source>
        <dbReference type="EMBL" id="MEU9578678.1"/>
    </source>
</evidence>
<evidence type="ECO:0000256" key="6">
    <source>
        <dbReference type="ARBA" id="ARBA00023087"/>
    </source>
</evidence>
<keyword evidence="5" id="KW-0130">Cell adhesion</keyword>
<proteinExistence type="predicted"/>
<comment type="subcellular location">
    <subcellularLocation>
        <location evidence="1">Secreted</location>
        <location evidence="1">Cell wall</location>
    </subcellularLocation>
</comment>
<evidence type="ECO:0000256" key="8">
    <source>
        <dbReference type="SAM" id="MobiDB-lite"/>
    </source>
</evidence>
<gene>
    <name evidence="11" type="ORF">AB0D95_15680</name>
</gene>
<name>A0ABV3ER33_9ACTN</name>
<protein>
    <submittedName>
        <fullName evidence="11">Chaplin family protein</fullName>
    </submittedName>
</protein>
<keyword evidence="6 7" id="KW-0034">Amyloid</keyword>
<keyword evidence="2" id="KW-0134">Cell wall</keyword>
<feature type="compositionally biased region" description="Basic and acidic residues" evidence="8">
    <location>
        <begin position="94"/>
        <end position="107"/>
    </location>
</feature>
<evidence type="ECO:0000256" key="7">
    <source>
        <dbReference type="PROSITE-ProRule" id="PRU01232"/>
    </source>
</evidence>
<dbReference type="PROSITE" id="PS51884">
    <property type="entry name" value="CHAPLIN"/>
    <property type="match status" value="1"/>
</dbReference>
<feature type="signal peptide" evidence="9">
    <location>
        <begin position="1"/>
        <end position="18"/>
    </location>
</feature>
<feature type="compositionally biased region" description="Low complexity" evidence="8">
    <location>
        <begin position="108"/>
        <end position="119"/>
    </location>
</feature>
<dbReference type="RefSeq" id="WP_240957319.1">
    <property type="nucleotide sequence ID" value="NZ_JBEZNA010000032.1"/>
</dbReference>
<evidence type="ECO:0000256" key="1">
    <source>
        <dbReference type="ARBA" id="ARBA00004191"/>
    </source>
</evidence>
<dbReference type="Proteomes" id="UP001551584">
    <property type="component" value="Unassembled WGS sequence"/>
</dbReference>
<evidence type="ECO:0000256" key="3">
    <source>
        <dbReference type="ARBA" id="ARBA00022525"/>
    </source>
</evidence>
<evidence type="ECO:0000313" key="12">
    <source>
        <dbReference type="Proteomes" id="UP001551584"/>
    </source>
</evidence>
<feature type="chain" id="PRO_5045335726" evidence="9">
    <location>
        <begin position="19"/>
        <end position="207"/>
    </location>
</feature>
<feature type="region of interest" description="Disordered" evidence="8">
    <location>
        <begin position="73"/>
        <end position="180"/>
    </location>
</feature>
<dbReference type="InterPro" id="IPR005528">
    <property type="entry name" value="ChpA-H"/>
</dbReference>
<dbReference type="NCBIfam" id="TIGR01167">
    <property type="entry name" value="LPXTG_anchor"/>
    <property type="match status" value="1"/>
</dbReference>
<dbReference type="EMBL" id="JBEZNA010000032">
    <property type="protein sequence ID" value="MEU9578678.1"/>
    <property type="molecule type" value="Genomic_DNA"/>
</dbReference>
<evidence type="ECO:0000259" key="10">
    <source>
        <dbReference type="PROSITE" id="PS51884"/>
    </source>
</evidence>
<evidence type="ECO:0000256" key="4">
    <source>
        <dbReference type="ARBA" id="ARBA00022729"/>
    </source>
</evidence>
<accession>A0ABV3ER33</accession>
<keyword evidence="3" id="KW-0964">Secreted</keyword>
<reference evidence="11 12" key="1">
    <citation type="submission" date="2024-06" db="EMBL/GenBank/DDBJ databases">
        <title>The Natural Products Discovery Center: Release of the First 8490 Sequenced Strains for Exploring Actinobacteria Biosynthetic Diversity.</title>
        <authorList>
            <person name="Kalkreuter E."/>
            <person name="Kautsar S.A."/>
            <person name="Yang D."/>
            <person name="Bader C.D."/>
            <person name="Teijaro C.N."/>
            <person name="Fluegel L."/>
            <person name="Davis C.M."/>
            <person name="Simpson J.R."/>
            <person name="Lauterbach L."/>
            <person name="Steele A.D."/>
            <person name="Gui C."/>
            <person name="Meng S."/>
            <person name="Li G."/>
            <person name="Viehrig K."/>
            <person name="Ye F."/>
            <person name="Su P."/>
            <person name="Kiefer A.F."/>
            <person name="Nichols A."/>
            <person name="Cepeda A.J."/>
            <person name="Yan W."/>
            <person name="Fan B."/>
            <person name="Jiang Y."/>
            <person name="Adhikari A."/>
            <person name="Zheng C.-J."/>
            <person name="Schuster L."/>
            <person name="Cowan T.M."/>
            <person name="Smanski M.J."/>
            <person name="Chevrette M.G."/>
            <person name="De Carvalho L.P.S."/>
            <person name="Shen B."/>
        </authorList>
    </citation>
    <scope>NUCLEOTIDE SEQUENCE [LARGE SCALE GENOMIC DNA]</scope>
    <source>
        <strain evidence="11 12">NPDC048117</strain>
    </source>
</reference>
<evidence type="ECO:0000256" key="9">
    <source>
        <dbReference type="SAM" id="SignalP"/>
    </source>
</evidence>
<sequence length="207" mass="20287">MAAAATGLLAAYGAPAFADSEAEAQAANSPGVVSGNVIQVPVNVPVNVCGNTIDIIALLNPAIGNTCVTDVEVDDEDGHGNPGGGHQPHNPPGHGHDDPPGYGHDDPPGNGHENPPGNGQDKPPAPGQENPPKGDQNPPKGDQTPPADDEEPPTKDSSVPPAPAPHGNDGPQLAETGAAGTAAAAAAAAALIGGGALLYRRGRVGSC</sequence>